<keyword evidence="2" id="KW-1185">Reference proteome</keyword>
<evidence type="ECO:0000313" key="2">
    <source>
        <dbReference type="Proteomes" id="UP000828048"/>
    </source>
</evidence>
<sequence length="199" mass="22754">MPSHSTPSLPLRSDAITVDPSSAKTSSSFIVHRPDATLSDLLQQLLLLFFVGGDRLEIEGLGDTIPAAYSNLRSWTLVSPDMYKVELIEVLYLVLIHCFMFLVDDDVEEAGILFRKFQEDHVMMHSQDLKKLEGVLSPMDLEEVEFVHSLRRSKANDSYDHLFQHLRKRESIMMLELINKHINFQVAIDSFSMTALLNF</sequence>
<proteinExistence type="predicted"/>
<dbReference type="Proteomes" id="UP000828048">
    <property type="component" value="Chromosome 7"/>
</dbReference>
<name>A0ACB7Y9E1_9ERIC</name>
<comment type="caution">
    <text evidence="1">The sequence shown here is derived from an EMBL/GenBank/DDBJ whole genome shotgun (WGS) entry which is preliminary data.</text>
</comment>
<protein>
    <submittedName>
        <fullName evidence="1">Uncharacterized protein</fullName>
    </submittedName>
</protein>
<gene>
    <name evidence="1" type="ORF">Vadar_027879</name>
</gene>
<reference evidence="1 2" key="1">
    <citation type="journal article" date="2021" name="Hortic Res">
        <title>High-quality reference genome and annotation aids understanding of berry development for evergreen blueberry (Vaccinium darrowii).</title>
        <authorList>
            <person name="Yu J."/>
            <person name="Hulse-Kemp A.M."/>
            <person name="Babiker E."/>
            <person name="Staton M."/>
        </authorList>
    </citation>
    <scope>NUCLEOTIDE SEQUENCE [LARGE SCALE GENOMIC DNA]</scope>
    <source>
        <strain evidence="2">cv. NJ 8807/NJ 8810</strain>
        <tissue evidence="1">Young leaf</tissue>
    </source>
</reference>
<organism evidence="1 2">
    <name type="scientific">Vaccinium darrowii</name>
    <dbReference type="NCBI Taxonomy" id="229202"/>
    <lineage>
        <taxon>Eukaryota</taxon>
        <taxon>Viridiplantae</taxon>
        <taxon>Streptophyta</taxon>
        <taxon>Embryophyta</taxon>
        <taxon>Tracheophyta</taxon>
        <taxon>Spermatophyta</taxon>
        <taxon>Magnoliopsida</taxon>
        <taxon>eudicotyledons</taxon>
        <taxon>Gunneridae</taxon>
        <taxon>Pentapetalae</taxon>
        <taxon>asterids</taxon>
        <taxon>Ericales</taxon>
        <taxon>Ericaceae</taxon>
        <taxon>Vaccinioideae</taxon>
        <taxon>Vaccinieae</taxon>
        <taxon>Vaccinium</taxon>
    </lineage>
</organism>
<dbReference type="EMBL" id="CM037157">
    <property type="protein sequence ID" value="KAH7850093.1"/>
    <property type="molecule type" value="Genomic_DNA"/>
</dbReference>
<accession>A0ACB7Y9E1</accession>
<evidence type="ECO:0000313" key="1">
    <source>
        <dbReference type="EMBL" id="KAH7850093.1"/>
    </source>
</evidence>